<dbReference type="FunCoup" id="F0ZJJ6">
    <property type="interactions" value="722"/>
</dbReference>
<evidence type="ECO:0000259" key="1">
    <source>
        <dbReference type="PROSITE" id="PS50011"/>
    </source>
</evidence>
<gene>
    <name evidence="2" type="ORF">DICPUDRAFT_78437</name>
</gene>
<name>F0ZJJ6_DICPU</name>
<dbReference type="GeneID" id="10500549"/>
<dbReference type="GO" id="GO:0004672">
    <property type="term" value="F:protein kinase activity"/>
    <property type="evidence" value="ECO:0007669"/>
    <property type="project" value="InterPro"/>
</dbReference>
<keyword evidence="3" id="KW-1185">Reference proteome</keyword>
<evidence type="ECO:0000313" key="2">
    <source>
        <dbReference type="EMBL" id="EGC35857.1"/>
    </source>
</evidence>
<dbReference type="Gene3D" id="1.10.510.10">
    <property type="entry name" value="Transferase(Phosphotransferase) domain 1"/>
    <property type="match status" value="1"/>
</dbReference>
<dbReference type="VEuPathDB" id="AmoebaDB:DICPUDRAFT_78437"/>
<proteinExistence type="predicted"/>
<reference evidence="3" key="1">
    <citation type="journal article" date="2011" name="Genome Biol.">
        <title>Comparative genomics of the social amoebae Dictyostelium discoideum and Dictyostelium purpureum.</title>
        <authorList>
            <consortium name="US DOE Joint Genome Institute (JGI-PGF)"/>
            <person name="Sucgang R."/>
            <person name="Kuo A."/>
            <person name="Tian X."/>
            <person name="Salerno W."/>
            <person name="Parikh A."/>
            <person name="Feasley C.L."/>
            <person name="Dalin E."/>
            <person name="Tu H."/>
            <person name="Huang E."/>
            <person name="Barry K."/>
            <person name="Lindquist E."/>
            <person name="Shapiro H."/>
            <person name="Bruce D."/>
            <person name="Schmutz J."/>
            <person name="Salamov A."/>
            <person name="Fey P."/>
            <person name="Gaudet P."/>
            <person name="Anjard C."/>
            <person name="Babu M.M."/>
            <person name="Basu S."/>
            <person name="Bushmanova Y."/>
            <person name="van der Wel H."/>
            <person name="Katoh-Kurasawa M."/>
            <person name="Dinh C."/>
            <person name="Coutinho P.M."/>
            <person name="Saito T."/>
            <person name="Elias M."/>
            <person name="Schaap P."/>
            <person name="Kay R.R."/>
            <person name="Henrissat B."/>
            <person name="Eichinger L."/>
            <person name="Rivero F."/>
            <person name="Putnam N.H."/>
            <person name="West C.M."/>
            <person name="Loomis W.F."/>
            <person name="Chisholm R.L."/>
            <person name="Shaulsky G."/>
            <person name="Strassmann J.E."/>
            <person name="Queller D.C."/>
            <person name="Kuspa A."/>
            <person name="Grigoriev I.V."/>
        </authorList>
    </citation>
    <scope>NUCLEOTIDE SEQUENCE [LARGE SCALE GENOMIC DNA]</scope>
    <source>
        <strain evidence="3">QSDP1</strain>
    </source>
</reference>
<accession>F0ZJJ6</accession>
<dbReference type="InterPro" id="IPR000719">
    <property type="entry name" value="Prot_kinase_dom"/>
</dbReference>
<dbReference type="InterPro" id="IPR011009">
    <property type="entry name" value="Kinase-like_dom_sf"/>
</dbReference>
<dbReference type="Proteomes" id="UP000001064">
    <property type="component" value="Unassembled WGS sequence"/>
</dbReference>
<organism evidence="2 3">
    <name type="scientific">Dictyostelium purpureum</name>
    <name type="common">Slime mold</name>
    <dbReference type="NCBI Taxonomy" id="5786"/>
    <lineage>
        <taxon>Eukaryota</taxon>
        <taxon>Amoebozoa</taxon>
        <taxon>Evosea</taxon>
        <taxon>Eumycetozoa</taxon>
        <taxon>Dictyostelia</taxon>
        <taxon>Dictyosteliales</taxon>
        <taxon>Dictyosteliaceae</taxon>
        <taxon>Dictyostelium</taxon>
    </lineage>
</organism>
<dbReference type="KEGG" id="dpp:DICPUDRAFT_78437"/>
<dbReference type="RefSeq" id="XP_003287588.1">
    <property type="nucleotide sequence ID" value="XM_003287540.1"/>
</dbReference>
<dbReference type="STRING" id="5786.F0ZJJ6"/>
<feature type="domain" description="Protein kinase" evidence="1">
    <location>
        <begin position="1"/>
        <end position="118"/>
    </location>
</feature>
<protein>
    <recommendedName>
        <fullName evidence="1">Protein kinase domain-containing protein</fullName>
    </recommendedName>
</protein>
<evidence type="ECO:0000313" key="3">
    <source>
        <dbReference type="Proteomes" id="UP000001064"/>
    </source>
</evidence>
<dbReference type="EMBL" id="GL871044">
    <property type="protein sequence ID" value="EGC35857.1"/>
    <property type="molecule type" value="Genomic_DNA"/>
</dbReference>
<dbReference type="PROSITE" id="PS50011">
    <property type="entry name" value="PROTEIN_KINASE_DOM"/>
    <property type="match status" value="1"/>
</dbReference>
<dbReference type="eggNOG" id="KOG0576">
    <property type="taxonomic scope" value="Eukaryota"/>
</dbReference>
<dbReference type="AlphaFoldDB" id="F0ZJJ6"/>
<dbReference type="GO" id="GO:0005524">
    <property type="term" value="F:ATP binding"/>
    <property type="evidence" value="ECO:0007669"/>
    <property type="project" value="InterPro"/>
</dbReference>
<sequence>MLDIKNNGKLVIKVIDFGLSREIGDPTKKIIGTHIPPIIFKVLFKKNFKCNPSIDLWCVGCFAMELLGLPILPEQLYTNHRESIKDIDSNILKNFISKCLISIKNGYKIEFLKQHPFLFKYNKKIDFKTVVNRYFQLLKNLPIERYSPIEVTDMDRLQSGIIENAIGIKYIGDNFNFKPSHNFKKLKLLSIQGNNTANDELFYQYLYNKLKIFIYNGIFKDAIMINGLNNMNKLKCVILNQYDKPIESCTIPSNVSFLQLGYYSDIISIESFQYLPELLEEFAFDCDEKIIPTIKKEFFPQDISFLYINNKLYEFGNNNHLNETMAFS</sequence>
<dbReference type="InParanoid" id="F0ZJJ6"/>
<dbReference type="SUPFAM" id="SSF56112">
    <property type="entry name" value="Protein kinase-like (PK-like)"/>
    <property type="match status" value="1"/>
</dbReference>